<keyword evidence="1" id="KW-1133">Transmembrane helix</keyword>
<reference evidence="2" key="1">
    <citation type="submission" date="2019-11" db="EMBL/GenBank/DDBJ databases">
        <authorList>
            <person name="Feng L."/>
        </authorList>
    </citation>
    <scope>NUCLEOTIDE SEQUENCE</scope>
    <source>
        <strain evidence="2">BcaccaeLFYP20</strain>
    </source>
</reference>
<sequence length="61" mass="7600">MRYNRSLFTVYSFITRHLFQFCTKNFHLRPKQVFPPFLLSLFSYFCFKIKYHLILTKNENN</sequence>
<accession>A0A6N2V5D8</accession>
<evidence type="ECO:0000256" key="1">
    <source>
        <dbReference type="SAM" id="Phobius"/>
    </source>
</evidence>
<keyword evidence="1" id="KW-0472">Membrane</keyword>
<evidence type="ECO:0000313" key="2">
    <source>
        <dbReference type="EMBL" id="VYT25210.1"/>
    </source>
</evidence>
<organism evidence="2">
    <name type="scientific">Bacteroides caccae</name>
    <dbReference type="NCBI Taxonomy" id="47678"/>
    <lineage>
        <taxon>Bacteria</taxon>
        <taxon>Pseudomonadati</taxon>
        <taxon>Bacteroidota</taxon>
        <taxon>Bacteroidia</taxon>
        <taxon>Bacteroidales</taxon>
        <taxon>Bacteroidaceae</taxon>
        <taxon>Bacteroides</taxon>
    </lineage>
</organism>
<proteinExistence type="predicted"/>
<feature type="transmembrane region" description="Helical" evidence="1">
    <location>
        <begin position="33"/>
        <end position="51"/>
    </location>
</feature>
<gene>
    <name evidence="2" type="ORF">BCLFYP20_02914</name>
</gene>
<protein>
    <submittedName>
        <fullName evidence="2">Uncharacterized protein</fullName>
    </submittedName>
</protein>
<dbReference type="EMBL" id="CACRTB010000020">
    <property type="protein sequence ID" value="VYT25210.1"/>
    <property type="molecule type" value="Genomic_DNA"/>
</dbReference>
<keyword evidence="1" id="KW-0812">Transmembrane</keyword>
<dbReference type="AlphaFoldDB" id="A0A6N2V5D8"/>
<name>A0A6N2V5D8_9BACE</name>